<dbReference type="GO" id="GO:0005886">
    <property type="term" value="C:plasma membrane"/>
    <property type="evidence" value="ECO:0007669"/>
    <property type="project" value="TreeGrafter"/>
</dbReference>
<dbReference type="PANTHER" id="PTHR13847">
    <property type="entry name" value="SARCOSINE DEHYDROGENASE-RELATED"/>
    <property type="match status" value="1"/>
</dbReference>
<dbReference type="Gene3D" id="3.30.9.10">
    <property type="entry name" value="D-Amino Acid Oxidase, subunit A, domain 2"/>
    <property type="match status" value="1"/>
</dbReference>
<dbReference type="GO" id="GO:0005737">
    <property type="term" value="C:cytoplasm"/>
    <property type="evidence" value="ECO:0007669"/>
    <property type="project" value="TreeGrafter"/>
</dbReference>
<dbReference type="PROSITE" id="PS51257">
    <property type="entry name" value="PROKAR_LIPOPROTEIN"/>
    <property type="match status" value="1"/>
</dbReference>
<feature type="domain" description="FAD dependent oxidoreductase" evidence="7">
    <location>
        <begin position="2"/>
        <end position="398"/>
    </location>
</feature>
<dbReference type="SUPFAM" id="SSF54373">
    <property type="entry name" value="FAD-linked reductases, C-terminal domain"/>
    <property type="match status" value="1"/>
</dbReference>
<gene>
    <name evidence="8" type="ORF">DW352_16790</name>
</gene>
<dbReference type="NCBIfam" id="NF001933">
    <property type="entry name" value="PRK00711.1"/>
    <property type="match status" value="1"/>
</dbReference>
<dbReference type="EMBL" id="CP031417">
    <property type="protein sequence ID" value="AXK82037.1"/>
    <property type="molecule type" value="Genomic_DNA"/>
</dbReference>
<evidence type="ECO:0000256" key="1">
    <source>
        <dbReference type="ARBA" id="ARBA00001974"/>
    </source>
</evidence>
<accession>A0A345ZYP0</accession>
<dbReference type="GO" id="GO:0055130">
    <property type="term" value="P:D-alanine catabolic process"/>
    <property type="evidence" value="ECO:0007669"/>
    <property type="project" value="TreeGrafter"/>
</dbReference>
<dbReference type="AlphaFoldDB" id="A0A345ZYP0"/>
<dbReference type="KEGG" id="ptaw:DW352_16790"/>
<sequence length="416" mass="44635">MKVLVLGAGVVGTACAYYLSRDGHEVTVVDRQPGAGLETSFANAGGVCPGFAGPWAAPGMPLKVLRWLFAPHAPLMLRPRLEPAQWRWLAQFVGNCTAERFARNKARMQRVAHYSKACLVSLREETGIAYDHGIGGVLQVFRTEEEFEGGRRAAKVLEQFDVMHRLWGADDVLRIEPALGKSEVSFAGGLHLPTDETGDCHLFTTRLAERLKAAGVTFQFGTDVQRFVHDGSRVTGVATSRGLLTADRYVVALANDAPALLEPLGIDLPIYPVKGYAITLDDVQVDHAPRSSVMDEHSKVMVTRLGDRLRAAGVAEIAGHDRSVNTGKAAGVLAAARALFPAAGDYDRVSYWAGLRPMTPDGPPYLGPTPFANLLLNVGQGSNGWTQACGCGRIVADLVSGRRPGIDLEGMTLGGR</sequence>
<keyword evidence="9" id="KW-1185">Reference proteome</keyword>
<evidence type="ECO:0000313" key="8">
    <source>
        <dbReference type="EMBL" id="AXK82037.1"/>
    </source>
</evidence>
<comment type="similarity">
    <text evidence="2">Belongs to the DadA oxidoreductase family.</text>
</comment>
<proteinExistence type="inferred from homology"/>
<dbReference type="InterPro" id="IPR036188">
    <property type="entry name" value="FAD/NAD-bd_sf"/>
</dbReference>
<dbReference type="PANTHER" id="PTHR13847:SF280">
    <property type="entry name" value="D-AMINO ACID DEHYDROGENASE"/>
    <property type="match status" value="1"/>
</dbReference>
<name>A0A345ZYP0_9HYPH</name>
<comment type="cofactor">
    <cofactor evidence="1">
        <name>FAD</name>
        <dbReference type="ChEBI" id="CHEBI:57692"/>
    </cofactor>
</comment>
<reference evidence="8 9" key="1">
    <citation type="submission" date="2018-07" db="EMBL/GenBank/DDBJ databases">
        <authorList>
            <person name="Quirk P.G."/>
            <person name="Krulwich T.A."/>
        </authorList>
    </citation>
    <scope>NUCLEOTIDE SEQUENCE [LARGE SCALE GENOMIC DNA]</scope>
    <source>
        <strain evidence="8 9">CC-BB4</strain>
    </source>
</reference>
<dbReference type="GO" id="GO:0008718">
    <property type="term" value="F:D-amino-acid dehydrogenase activity"/>
    <property type="evidence" value="ECO:0007669"/>
    <property type="project" value="TreeGrafter"/>
</dbReference>
<protein>
    <submittedName>
        <fullName evidence="8">D-amino acid dehydrogenase</fullName>
    </submittedName>
</protein>
<dbReference type="OrthoDB" id="9805337at2"/>
<evidence type="ECO:0000259" key="7">
    <source>
        <dbReference type="Pfam" id="PF01266"/>
    </source>
</evidence>
<dbReference type="Proteomes" id="UP000254889">
    <property type="component" value="Chromosome"/>
</dbReference>
<organism evidence="8 9">
    <name type="scientific">Pseudolabrys taiwanensis</name>
    <dbReference type="NCBI Taxonomy" id="331696"/>
    <lineage>
        <taxon>Bacteria</taxon>
        <taxon>Pseudomonadati</taxon>
        <taxon>Pseudomonadota</taxon>
        <taxon>Alphaproteobacteria</taxon>
        <taxon>Hyphomicrobiales</taxon>
        <taxon>Xanthobacteraceae</taxon>
        <taxon>Pseudolabrys</taxon>
    </lineage>
</organism>
<evidence type="ECO:0000256" key="3">
    <source>
        <dbReference type="ARBA" id="ARBA00022630"/>
    </source>
</evidence>
<keyword evidence="4" id="KW-0274">FAD</keyword>
<evidence type="ECO:0000256" key="2">
    <source>
        <dbReference type="ARBA" id="ARBA00009410"/>
    </source>
</evidence>
<keyword evidence="3" id="KW-0285">Flavoprotein</keyword>
<evidence type="ECO:0000256" key="4">
    <source>
        <dbReference type="ARBA" id="ARBA00022827"/>
    </source>
</evidence>
<dbReference type="FunFam" id="3.50.50.60:FF:000020">
    <property type="entry name" value="D-amino acid dehydrogenase"/>
    <property type="match status" value="1"/>
</dbReference>
<evidence type="ECO:0000256" key="6">
    <source>
        <dbReference type="ARBA" id="ARBA00047884"/>
    </source>
</evidence>
<evidence type="ECO:0000256" key="5">
    <source>
        <dbReference type="ARBA" id="ARBA00023002"/>
    </source>
</evidence>
<evidence type="ECO:0000313" key="9">
    <source>
        <dbReference type="Proteomes" id="UP000254889"/>
    </source>
</evidence>
<comment type="catalytic activity">
    <reaction evidence="6">
        <text>a D-alpha-amino acid + A + H2O = a 2-oxocarboxylate + AH2 + NH4(+)</text>
        <dbReference type="Rhea" id="RHEA:18125"/>
        <dbReference type="ChEBI" id="CHEBI:13193"/>
        <dbReference type="ChEBI" id="CHEBI:15377"/>
        <dbReference type="ChEBI" id="CHEBI:17499"/>
        <dbReference type="ChEBI" id="CHEBI:28938"/>
        <dbReference type="ChEBI" id="CHEBI:35179"/>
        <dbReference type="ChEBI" id="CHEBI:59871"/>
    </reaction>
</comment>
<dbReference type="Gene3D" id="3.50.50.60">
    <property type="entry name" value="FAD/NAD(P)-binding domain"/>
    <property type="match status" value="2"/>
</dbReference>
<keyword evidence="5" id="KW-0560">Oxidoreductase</keyword>
<dbReference type="Pfam" id="PF01266">
    <property type="entry name" value="DAO"/>
    <property type="match status" value="1"/>
</dbReference>
<dbReference type="RefSeq" id="WP_115692416.1">
    <property type="nucleotide sequence ID" value="NZ_CP031417.1"/>
</dbReference>
<dbReference type="SUPFAM" id="SSF51905">
    <property type="entry name" value="FAD/NAD(P)-binding domain"/>
    <property type="match status" value="1"/>
</dbReference>
<dbReference type="InterPro" id="IPR006076">
    <property type="entry name" value="FAD-dep_OxRdtase"/>
</dbReference>